<keyword evidence="2" id="KW-0378">Hydrolase</keyword>
<reference evidence="2 3" key="1">
    <citation type="journal article" date="2013" name="Genome Announc.">
        <title>Draft genome sequence of MKD8, a conjugal recipient Mycobacterium smegmatis strain.</title>
        <authorList>
            <person name="Gray T.A."/>
            <person name="Palumbo M.J."/>
            <person name="Derbyshire K.M."/>
        </authorList>
    </citation>
    <scope>NUCLEOTIDE SEQUENCE [LARGE SCALE GENOMIC DNA]</scope>
    <source>
        <strain evidence="2 3">MKD8</strain>
    </source>
</reference>
<protein>
    <submittedName>
        <fullName evidence="2">Hydrolase, alpha/beta fold family protein, putative</fullName>
    </submittedName>
</protein>
<dbReference type="Pfam" id="PF12697">
    <property type="entry name" value="Abhydrolase_6"/>
    <property type="match status" value="1"/>
</dbReference>
<accession>A0A2U9PLN9</accession>
<dbReference type="InterPro" id="IPR000073">
    <property type="entry name" value="AB_hydrolase_1"/>
</dbReference>
<dbReference type="GO" id="GO:0016020">
    <property type="term" value="C:membrane"/>
    <property type="evidence" value="ECO:0007669"/>
    <property type="project" value="TreeGrafter"/>
</dbReference>
<dbReference type="InterPro" id="IPR029058">
    <property type="entry name" value="AB_hydrolase_fold"/>
</dbReference>
<organism evidence="2 3">
    <name type="scientific">Mycolicibacterium smegmatis (strain MKD8)</name>
    <name type="common">Mycobacterium smegmatis</name>
    <dbReference type="NCBI Taxonomy" id="1214915"/>
    <lineage>
        <taxon>Bacteria</taxon>
        <taxon>Bacillati</taxon>
        <taxon>Actinomycetota</taxon>
        <taxon>Actinomycetes</taxon>
        <taxon>Mycobacteriales</taxon>
        <taxon>Mycobacteriaceae</taxon>
        <taxon>Mycolicibacterium</taxon>
    </lineage>
</organism>
<feature type="domain" description="AB hydrolase-1" evidence="1">
    <location>
        <begin position="19"/>
        <end position="261"/>
    </location>
</feature>
<dbReference type="PANTHER" id="PTHR43798">
    <property type="entry name" value="MONOACYLGLYCEROL LIPASE"/>
    <property type="match status" value="1"/>
</dbReference>
<dbReference type="SUPFAM" id="SSF53474">
    <property type="entry name" value="alpha/beta-Hydrolases"/>
    <property type="match status" value="1"/>
</dbReference>
<evidence type="ECO:0000259" key="1">
    <source>
        <dbReference type="Pfam" id="PF12697"/>
    </source>
</evidence>
<dbReference type="Gene3D" id="3.40.50.1820">
    <property type="entry name" value="alpha/beta hydrolase"/>
    <property type="match status" value="1"/>
</dbReference>
<evidence type="ECO:0000313" key="3">
    <source>
        <dbReference type="Proteomes" id="UP000011200"/>
    </source>
</evidence>
<dbReference type="InterPro" id="IPR050266">
    <property type="entry name" value="AB_hydrolase_sf"/>
</dbReference>
<evidence type="ECO:0000313" key="2">
    <source>
        <dbReference type="EMBL" id="AWT52664.1"/>
    </source>
</evidence>
<dbReference type="AlphaFoldDB" id="A0A2U9PLN9"/>
<dbReference type="PANTHER" id="PTHR43798:SF5">
    <property type="entry name" value="MONOACYLGLYCEROL LIPASE ABHD6"/>
    <property type="match status" value="1"/>
</dbReference>
<sequence>MVERAPIHLGSRDGSTEPILLLHPFLLSQSVWKYVAPQLADTGRYEVFAPTMADHNGGPRGPFLLDVAHLADDIERRMDEVGWTTAHIVGNSLGGWVAFELERRGRARTLTGIAPAGGWTRFTPAKYEIVAKFVGGLPIVLATKLLGQRVHRLPFTRHISYVAVAATADSLTDDDRRDLIDDLAHCPAYHKLLLKSLTTAGLMELPNSCTPTHLVICEKDRVLPHPRFTRHFTRHLPANAEVTHLDGVGHVPMFEAPGRVTELITEFVDRHTERGRAAG</sequence>
<gene>
    <name evidence="2" type="ORF">D806_016800</name>
</gene>
<dbReference type="RefSeq" id="WP_003893062.1">
    <property type="nucleotide sequence ID" value="NZ_CP027541.1"/>
</dbReference>
<name>A0A2U9PLN9_MYCSE</name>
<dbReference type="GO" id="GO:0046464">
    <property type="term" value="P:acylglycerol catabolic process"/>
    <property type="evidence" value="ECO:0007669"/>
    <property type="project" value="TreeGrafter"/>
</dbReference>
<proteinExistence type="predicted"/>
<dbReference type="Proteomes" id="UP000011200">
    <property type="component" value="Chromosome"/>
</dbReference>
<dbReference type="GO" id="GO:0047372">
    <property type="term" value="F:monoacylglycerol lipase activity"/>
    <property type="evidence" value="ECO:0007669"/>
    <property type="project" value="TreeGrafter"/>
</dbReference>
<reference evidence="3" key="2">
    <citation type="submission" date="2018-03" db="EMBL/GenBank/DDBJ databases">
        <authorList>
            <person name="Derbyshire K."/>
            <person name="Gray T.A."/>
            <person name="Champion M."/>
        </authorList>
    </citation>
    <scope>NUCLEOTIDE SEQUENCE [LARGE SCALE GENOMIC DNA]</scope>
    <source>
        <strain evidence="3">MKD8</strain>
    </source>
</reference>
<dbReference type="EMBL" id="CP027541">
    <property type="protein sequence ID" value="AWT52664.1"/>
    <property type="molecule type" value="Genomic_DNA"/>
</dbReference>